<feature type="transmembrane region" description="Helical" evidence="6">
    <location>
        <begin position="183"/>
        <end position="204"/>
    </location>
</feature>
<evidence type="ECO:0000256" key="3">
    <source>
        <dbReference type="ARBA" id="ARBA00022989"/>
    </source>
</evidence>
<keyword evidence="3 6" id="KW-1133">Transmembrane helix</keyword>
<dbReference type="PANTHER" id="PTHR13439">
    <property type="entry name" value="CT120 PROTEIN"/>
    <property type="match status" value="1"/>
</dbReference>
<dbReference type="eggNOG" id="ENOG502SAQJ">
    <property type="taxonomic scope" value="Eukaryota"/>
</dbReference>
<organism evidence="8 9">
    <name type="scientific">Ectocarpus siliculosus</name>
    <name type="common">Brown alga</name>
    <name type="synonym">Conferva siliculosa</name>
    <dbReference type="NCBI Taxonomy" id="2880"/>
    <lineage>
        <taxon>Eukaryota</taxon>
        <taxon>Sar</taxon>
        <taxon>Stramenopiles</taxon>
        <taxon>Ochrophyta</taxon>
        <taxon>PX clade</taxon>
        <taxon>Phaeophyceae</taxon>
        <taxon>Ectocarpales</taxon>
        <taxon>Ectocarpaceae</taxon>
        <taxon>Ectocarpus</taxon>
    </lineage>
</organism>
<evidence type="ECO:0000313" key="9">
    <source>
        <dbReference type="Proteomes" id="UP000002630"/>
    </source>
</evidence>
<dbReference type="AlphaFoldDB" id="D7FSU8"/>
<comment type="subcellular location">
    <subcellularLocation>
        <location evidence="1">Membrane</location>
        <topology evidence="1">Multi-pass membrane protein</topology>
    </subcellularLocation>
</comment>
<dbReference type="Pfam" id="PF03798">
    <property type="entry name" value="TRAM_LAG1_CLN8"/>
    <property type="match status" value="1"/>
</dbReference>
<evidence type="ECO:0000256" key="5">
    <source>
        <dbReference type="PROSITE-ProRule" id="PRU00205"/>
    </source>
</evidence>
<dbReference type="GO" id="GO:0016020">
    <property type="term" value="C:membrane"/>
    <property type="evidence" value="ECO:0007669"/>
    <property type="project" value="UniProtKB-SubCell"/>
</dbReference>
<protein>
    <recommendedName>
        <fullName evidence="7">TLC domain-containing protein</fullName>
    </recommendedName>
</protein>
<dbReference type="SMART" id="SM00724">
    <property type="entry name" value="TLC"/>
    <property type="match status" value="1"/>
</dbReference>
<dbReference type="PROSITE" id="PS50922">
    <property type="entry name" value="TLC"/>
    <property type="match status" value="1"/>
</dbReference>
<keyword evidence="2 5" id="KW-0812">Transmembrane</keyword>
<evidence type="ECO:0000256" key="1">
    <source>
        <dbReference type="ARBA" id="ARBA00004141"/>
    </source>
</evidence>
<dbReference type="GO" id="GO:0055088">
    <property type="term" value="P:lipid homeostasis"/>
    <property type="evidence" value="ECO:0007669"/>
    <property type="project" value="TreeGrafter"/>
</dbReference>
<gene>
    <name evidence="8" type="ORF">Esi_0240_0022</name>
</gene>
<dbReference type="InParanoid" id="D7FSU8"/>
<keyword evidence="9" id="KW-1185">Reference proteome</keyword>
<keyword evidence="4 5" id="KW-0472">Membrane</keyword>
<dbReference type="EMBL" id="FN649758">
    <property type="protein sequence ID" value="CBJ31239.1"/>
    <property type="molecule type" value="Genomic_DNA"/>
</dbReference>
<feature type="transmembrane region" description="Helical" evidence="6">
    <location>
        <begin position="55"/>
        <end position="77"/>
    </location>
</feature>
<dbReference type="OMA" id="EPREMIL"/>
<proteinExistence type="predicted"/>
<accession>D7FSU8</accession>
<dbReference type="InterPro" id="IPR006634">
    <property type="entry name" value="TLC-dom"/>
</dbReference>
<sequence>MGRKKAAEAVVAAAGVNFWTLEEPTLWYAVGLLALQVVGREVFKRYGPFKSDAALFAHQLCSMVCIAHCAFWGVYYWFGEANTIEDRLYGPSVGALVIGKVNLAFQFYDLVATVFIGRLCKVEMIVHHALATVMCYFLMRDCYVHYYAIFFLGISEVSSVPLVFVDVFKFFPDVAASFEGVNNLLRISFALIFMVVRVLYWPIVAARHLFDTFGSVQAGTVHDVGVVGFFTACNLALTFMQWYWGYLIVRAATKMLSGGKKDSKIKKQ</sequence>
<name>D7FSU8_ECTSI</name>
<reference evidence="8 9" key="1">
    <citation type="journal article" date="2010" name="Nature">
        <title>The Ectocarpus genome and the independent evolution of multicellularity in brown algae.</title>
        <authorList>
            <person name="Cock J.M."/>
            <person name="Sterck L."/>
            <person name="Rouze P."/>
            <person name="Scornet D."/>
            <person name="Allen A.E."/>
            <person name="Amoutzias G."/>
            <person name="Anthouard V."/>
            <person name="Artiguenave F."/>
            <person name="Aury J.M."/>
            <person name="Badger J.H."/>
            <person name="Beszteri B."/>
            <person name="Billiau K."/>
            <person name="Bonnet E."/>
            <person name="Bothwell J.H."/>
            <person name="Bowler C."/>
            <person name="Boyen C."/>
            <person name="Brownlee C."/>
            <person name="Carrano C.J."/>
            <person name="Charrier B."/>
            <person name="Cho G.Y."/>
            <person name="Coelho S.M."/>
            <person name="Collen J."/>
            <person name="Corre E."/>
            <person name="Da Silva C."/>
            <person name="Delage L."/>
            <person name="Delaroque N."/>
            <person name="Dittami S.M."/>
            <person name="Doulbeau S."/>
            <person name="Elias M."/>
            <person name="Farnham G."/>
            <person name="Gachon C.M."/>
            <person name="Gschloessl B."/>
            <person name="Heesch S."/>
            <person name="Jabbari K."/>
            <person name="Jubin C."/>
            <person name="Kawai H."/>
            <person name="Kimura K."/>
            <person name="Kloareg B."/>
            <person name="Kupper F.C."/>
            <person name="Lang D."/>
            <person name="Le Bail A."/>
            <person name="Leblanc C."/>
            <person name="Lerouge P."/>
            <person name="Lohr M."/>
            <person name="Lopez P.J."/>
            <person name="Martens C."/>
            <person name="Maumus F."/>
            <person name="Michel G."/>
            <person name="Miranda-Saavedra D."/>
            <person name="Morales J."/>
            <person name="Moreau H."/>
            <person name="Motomura T."/>
            <person name="Nagasato C."/>
            <person name="Napoli C.A."/>
            <person name="Nelson D.R."/>
            <person name="Nyvall-Collen P."/>
            <person name="Peters A.F."/>
            <person name="Pommier C."/>
            <person name="Potin P."/>
            <person name="Poulain J."/>
            <person name="Quesneville H."/>
            <person name="Read B."/>
            <person name="Rensing S.A."/>
            <person name="Ritter A."/>
            <person name="Rousvoal S."/>
            <person name="Samanta M."/>
            <person name="Samson G."/>
            <person name="Schroeder D.C."/>
            <person name="Segurens B."/>
            <person name="Strittmatter M."/>
            <person name="Tonon T."/>
            <person name="Tregear J.W."/>
            <person name="Valentin K."/>
            <person name="von Dassow P."/>
            <person name="Yamagishi T."/>
            <person name="Van de Peer Y."/>
            <person name="Wincker P."/>
        </authorList>
    </citation>
    <scope>NUCLEOTIDE SEQUENCE [LARGE SCALE GENOMIC DNA]</scope>
    <source>
        <strain evidence="9">Ec32 / CCAP1310/4</strain>
    </source>
</reference>
<dbReference type="InterPro" id="IPR050846">
    <property type="entry name" value="TLCD"/>
</dbReference>
<dbReference type="OrthoDB" id="39387at2759"/>
<feature type="transmembrane region" description="Helical" evidence="6">
    <location>
        <begin position="145"/>
        <end position="171"/>
    </location>
</feature>
<evidence type="ECO:0000256" key="6">
    <source>
        <dbReference type="SAM" id="Phobius"/>
    </source>
</evidence>
<dbReference type="EMBL" id="FN648421">
    <property type="protein sequence ID" value="CBJ31239.1"/>
    <property type="molecule type" value="Genomic_DNA"/>
</dbReference>
<feature type="domain" description="TLC" evidence="7">
    <location>
        <begin position="51"/>
        <end position="257"/>
    </location>
</feature>
<feature type="transmembrane region" description="Helical" evidence="6">
    <location>
        <begin position="224"/>
        <end position="249"/>
    </location>
</feature>
<evidence type="ECO:0000256" key="2">
    <source>
        <dbReference type="ARBA" id="ARBA00022692"/>
    </source>
</evidence>
<evidence type="ECO:0000313" key="8">
    <source>
        <dbReference type="EMBL" id="CBJ31239.1"/>
    </source>
</evidence>
<dbReference type="Proteomes" id="UP000002630">
    <property type="component" value="Linkage Group LG33"/>
</dbReference>
<evidence type="ECO:0000259" key="7">
    <source>
        <dbReference type="PROSITE" id="PS50922"/>
    </source>
</evidence>
<evidence type="ECO:0000256" key="4">
    <source>
        <dbReference type="ARBA" id="ARBA00023136"/>
    </source>
</evidence>